<sequence>MKQTLNCEPPFALQESFIHRADESIFTSGSQEKMTEQTSWEIRKCQRAVQSEMEKNAQLIEEIQALETELKQLERFQISKENFHKMSAPERAMVFKGHVKEEKEDILTVVPQIQCPITGGSALITFESPEVAHRITGAGQHRVQLDDWSYVHVKAEPLELLLPSSVEFSLEESPRRVLLSGLPVLPLPREQLLDKLELFFSKRHNMGGEVERVEWLNSSNHVALTFVDNGVVERLVKRSLFKVPFGKEIHEVKVSKYIDGEITQLQFHPSVCARTVLLSGIPDVLDEELMHDALEIHFQKPSKGGGEVESIVYIPAGRCAVAVFEAEED</sequence>
<evidence type="ECO:0000259" key="11">
    <source>
        <dbReference type="Pfam" id="PF07292"/>
    </source>
</evidence>
<dbReference type="Proteomes" id="UP000694545">
    <property type="component" value="Unplaced"/>
</dbReference>
<dbReference type="OMA" id="FQKNTNG"/>
<evidence type="ECO:0000256" key="9">
    <source>
        <dbReference type="ARBA" id="ARBA00023242"/>
    </source>
</evidence>
<evidence type="ECO:0000313" key="13">
    <source>
        <dbReference type="Proteomes" id="UP000694545"/>
    </source>
</evidence>
<evidence type="ECO:0000256" key="2">
    <source>
        <dbReference type="ARBA" id="ARBA00004496"/>
    </source>
</evidence>
<comment type="similarity">
    <text evidence="4">Belongs to the NMI family.</text>
</comment>
<feature type="domain" description="NID" evidence="11">
    <location>
        <begin position="223"/>
        <end position="310"/>
    </location>
</feature>
<dbReference type="GO" id="GO:0045087">
    <property type="term" value="P:innate immune response"/>
    <property type="evidence" value="ECO:0007669"/>
    <property type="project" value="UniProtKB-KW"/>
</dbReference>
<feature type="coiled-coil region" evidence="10">
    <location>
        <begin position="42"/>
        <end position="76"/>
    </location>
</feature>
<evidence type="ECO:0000256" key="8">
    <source>
        <dbReference type="ARBA" id="ARBA00022859"/>
    </source>
</evidence>
<dbReference type="Gene3D" id="3.30.70.330">
    <property type="match status" value="2"/>
</dbReference>
<dbReference type="FunFam" id="3.30.70.330:FF:000300">
    <property type="entry name" value="Interferon-induced protein 35"/>
    <property type="match status" value="1"/>
</dbReference>
<evidence type="ECO:0000256" key="1">
    <source>
        <dbReference type="ARBA" id="ARBA00004123"/>
    </source>
</evidence>
<evidence type="ECO:0000256" key="3">
    <source>
        <dbReference type="ARBA" id="ARBA00004613"/>
    </source>
</evidence>
<evidence type="ECO:0000313" key="12">
    <source>
        <dbReference type="Ensembl" id="ENSVKKP00000024593.1"/>
    </source>
</evidence>
<dbReference type="GO" id="GO:0045088">
    <property type="term" value="P:regulation of innate immune response"/>
    <property type="evidence" value="ECO:0007669"/>
    <property type="project" value="UniProtKB-ARBA"/>
</dbReference>
<evidence type="ECO:0000256" key="7">
    <source>
        <dbReference type="ARBA" id="ARBA00022588"/>
    </source>
</evidence>
<keyword evidence="5" id="KW-0963">Cytoplasm</keyword>
<keyword evidence="6" id="KW-0964">Secreted</keyword>
<feature type="domain" description="NID" evidence="11">
    <location>
        <begin position="122"/>
        <end position="211"/>
    </location>
</feature>
<dbReference type="PANTHER" id="PTHR15225">
    <property type="entry name" value="INTERFERON-INDUCED PROTEIN 35/NMI N-MYC/STAT INTERACTING PROTEIN"/>
    <property type="match status" value="1"/>
</dbReference>
<protein>
    <submittedName>
        <fullName evidence="12">Interferon induced protein 35</fullName>
    </submittedName>
</protein>
<evidence type="ECO:0000256" key="6">
    <source>
        <dbReference type="ARBA" id="ARBA00022525"/>
    </source>
</evidence>
<dbReference type="GO" id="GO:0005615">
    <property type="term" value="C:extracellular space"/>
    <property type="evidence" value="ECO:0007669"/>
    <property type="project" value="UniProtKB-ARBA"/>
</dbReference>
<keyword evidence="7" id="KW-0399">Innate immunity</keyword>
<accession>A0A8D2LPM7</accession>
<comment type="subcellular location">
    <subcellularLocation>
        <location evidence="2">Cytoplasm</location>
    </subcellularLocation>
    <subcellularLocation>
        <location evidence="1">Nucleus</location>
    </subcellularLocation>
    <subcellularLocation>
        <location evidence="3">Secreted</location>
    </subcellularLocation>
</comment>
<dbReference type="AlphaFoldDB" id="A0A8D2LPM7"/>
<reference evidence="12" key="2">
    <citation type="submission" date="2025-09" db="UniProtKB">
        <authorList>
            <consortium name="Ensembl"/>
        </authorList>
    </citation>
    <scope>IDENTIFICATION</scope>
</reference>
<organism evidence="12 13">
    <name type="scientific">Varanus komodoensis</name>
    <name type="common">Komodo dragon</name>
    <dbReference type="NCBI Taxonomy" id="61221"/>
    <lineage>
        <taxon>Eukaryota</taxon>
        <taxon>Metazoa</taxon>
        <taxon>Chordata</taxon>
        <taxon>Craniata</taxon>
        <taxon>Vertebrata</taxon>
        <taxon>Euteleostomi</taxon>
        <taxon>Lepidosauria</taxon>
        <taxon>Squamata</taxon>
        <taxon>Bifurcata</taxon>
        <taxon>Unidentata</taxon>
        <taxon>Episquamata</taxon>
        <taxon>Toxicofera</taxon>
        <taxon>Anguimorpha</taxon>
        <taxon>Paleoanguimorpha</taxon>
        <taxon>Varanoidea</taxon>
        <taxon>Varanidae</taxon>
        <taxon>Varanus</taxon>
    </lineage>
</organism>
<dbReference type="Pfam" id="PF07292">
    <property type="entry name" value="NID"/>
    <property type="match status" value="2"/>
</dbReference>
<evidence type="ECO:0000256" key="10">
    <source>
        <dbReference type="SAM" id="Coils"/>
    </source>
</evidence>
<dbReference type="InterPro" id="IPR009909">
    <property type="entry name" value="Nmi/IFP35_dom"/>
</dbReference>
<keyword evidence="8" id="KW-0391">Immunity</keyword>
<evidence type="ECO:0000256" key="4">
    <source>
        <dbReference type="ARBA" id="ARBA00010081"/>
    </source>
</evidence>
<keyword evidence="10" id="KW-0175">Coiled coil</keyword>
<dbReference type="GO" id="GO:0005737">
    <property type="term" value="C:cytoplasm"/>
    <property type="evidence" value="ECO:0007669"/>
    <property type="project" value="UniProtKB-SubCell"/>
</dbReference>
<dbReference type="GO" id="GO:0005634">
    <property type="term" value="C:nucleus"/>
    <property type="evidence" value="ECO:0007669"/>
    <property type="project" value="UniProtKB-SubCell"/>
</dbReference>
<name>A0A8D2LPM7_VARKO</name>
<dbReference type="Ensembl" id="ENSVKKT00000025191.1">
    <property type="protein sequence ID" value="ENSVKKP00000024593.1"/>
    <property type="gene ID" value="ENSVKKG00000016205.1"/>
</dbReference>
<dbReference type="PANTHER" id="PTHR15225:SF1">
    <property type="entry name" value="INTERFERON-INDUCED 35 KDA PROTEIN"/>
    <property type="match status" value="1"/>
</dbReference>
<gene>
    <name evidence="12" type="primary">IFI35</name>
</gene>
<reference evidence="12" key="1">
    <citation type="submission" date="2025-08" db="UniProtKB">
        <authorList>
            <consortium name="Ensembl"/>
        </authorList>
    </citation>
    <scope>IDENTIFICATION</scope>
</reference>
<keyword evidence="9" id="KW-0539">Nucleus</keyword>
<evidence type="ECO:0000256" key="5">
    <source>
        <dbReference type="ARBA" id="ARBA00022490"/>
    </source>
</evidence>
<keyword evidence="13" id="KW-1185">Reference proteome</keyword>
<dbReference type="InterPro" id="IPR012677">
    <property type="entry name" value="Nucleotide-bd_a/b_plait_sf"/>
</dbReference>
<proteinExistence type="inferred from homology"/>